<proteinExistence type="predicted"/>
<protein>
    <submittedName>
        <fullName evidence="1">Uncharacterized protein</fullName>
    </submittedName>
</protein>
<dbReference type="AlphaFoldDB" id="A0A8I0P6R2"/>
<comment type="caution">
    <text evidence="1">The sequence shown here is derived from an EMBL/GenBank/DDBJ whole genome shotgun (WGS) entry which is preliminary data.</text>
</comment>
<gene>
    <name evidence="1" type="ORF">H4687_003323</name>
</gene>
<dbReference type="Proteomes" id="UP000629287">
    <property type="component" value="Unassembled WGS sequence"/>
</dbReference>
<reference evidence="1 2" key="1">
    <citation type="submission" date="2020-10" db="EMBL/GenBank/DDBJ databases">
        <title>Sequencing the genomes of 1000 actinobacteria strains.</title>
        <authorList>
            <person name="Klenk H.-P."/>
        </authorList>
    </citation>
    <scope>NUCLEOTIDE SEQUENCE [LARGE SCALE GENOMIC DNA]</scope>
    <source>
        <strain evidence="1 2">DSM 41803</strain>
    </source>
</reference>
<dbReference type="GeneID" id="86827894"/>
<name>A0A8I0P6R2_9ACTN</name>
<sequence>MSDTATLYPQPREGITGTERTEDDLLALADKAIARRLLMIGTVKALHTATLVGNPAPVVADMYARMRDPQPGDLVMEVTGFYRRDTDAKIKGFGILIAHREEWASTDEEWAATLAEEPDLIRDDERFHDHAWYVQYGPAAEDVCRWTNCEFIAVPT</sequence>
<dbReference type="RefSeq" id="WP_046916599.1">
    <property type="nucleotide sequence ID" value="NZ_JADBGF010000001.1"/>
</dbReference>
<dbReference type="OrthoDB" id="4198121at2"/>
<keyword evidence="2" id="KW-1185">Reference proteome</keyword>
<organism evidence="1 2">
    <name type="scientific">Streptomyces stelliscabiei</name>
    <dbReference type="NCBI Taxonomy" id="146820"/>
    <lineage>
        <taxon>Bacteria</taxon>
        <taxon>Bacillati</taxon>
        <taxon>Actinomycetota</taxon>
        <taxon>Actinomycetes</taxon>
        <taxon>Kitasatosporales</taxon>
        <taxon>Streptomycetaceae</taxon>
        <taxon>Streptomyces</taxon>
    </lineage>
</organism>
<accession>A0A8I0P6R2</accession>
<dbReference type="EMBL" id="JADBGF010000001">
    <property type="protein sequence ID" value="MBE1597194.1"/>
    <property type="molecule type" value="Genomic_DNA"/>
</dbReference>
<evidence type="ECO:0000313" key="2">
    <source>
        <dbReference type="Proteomes" id="UP000629287"/>
    </source>
</evidence>
<evidence type="ECO:0000313" key="1">
    <source>
        <dbReference type="EMBL" id="MBE1597194.1"/>
    </source>
</evidence>